<reference evidence="1 2" key="1">
    <citation type="submission" date="2017-08" db="EMBL/GenBank/DDBJ databases">
        <title>Fine stratification of microbial communities through a metagenomic profile of the photic zone.</title>
        <authorList>
            <person name="Haro-Moreno J.M."/>
            <person name="Lopez-Perez M."/>
            <person name="De La Torre J."/>
            <person name="Picazo A."/>
            <person name="Camacho A."/>
            <person name="Rodriguez-Valera F."/>
        </authorList>
    </citation>
    <scope>NUCLEOTIDE SEQUENCE [LARGE SCALE GENOMIC DNA]</scope>
    <source>
        <strain evidence="1">MED-G24</strain>
    </source>
</reference>
<organism evidence="1 2">
    <name type="scientific">OM182 bacterium MED-G24</name>
    <dbReference type="NCBI Taxonomy" id="1986255"/>
    <lineage>
        <taxon>Bacteria</taxon>
        <taxon>Pseudomonadati</taxon>
        <taxon>Pseudomonadota</taxon>
        <taxon>Gammaproteobacteria</taxon>
        <taxon>OMG group</taxon>
        <taxon>OM182 clade</taxon>
    </lineage>
</organism>
<comment type="caution">
    <text evidence="1">The sequence shown here is derived from an EMBL/GenBank/DDBJ whole genome shotgun (WGS) entry which is preliminary data.</text>
</comment>
<dbReference type="InterPro" id="IPR027056">
    <property type="entry name" value="Gluconate_2DH_su3"/>
</dbReference>
<gene>
    <name evidence="1" type="ORF">CNE99_03700</name>
</gene>
<evidence type="ECO:0008006" key="3">
    <source>
        <dbReference type="Google" id="ProtNLM"/>
    </source>
</evidence>
<accession>A0A2A5WV58</accession>
<dbReference type="Proteomes" id="UP000219327">
    <property type="component" value="Unassembled WGS sequence"/>
</dbReference>
<name>A0A2A5WV58_9GAMM</name>
<evidence type="ECO:0000313" key="2">
    <source>
        <dbReference type="Proteomes" id="UP000219327"/>
    </source>
</evidence>
<proteinExistence type="predicted"/>
<dbReference type="Pfam" id="PF13618">
    <property type="entry name" value="Gluconate_2-dh3"/>
    <property type="match status" value="1"/>
</dbReference>
<evidence type="ECO:0000313" key="1">
    <source>
        <dbReference type="EMBL" id="PDH40415.1"/>
    </source>
</evidence>
<dbReference type="EMBL" id="NTKD01000012">
    <property type="protein sequence ID" value="PDH40415.1"/>
    <property type="molecule type" value="Genomic_DNA"/>
</dbReference>
<dbReference type="AlphaFoldDB" id="A0A2A5WV58"/>
<protein>
    <recommendedName>
        <fullName evidence="3">Gluconate 2-dehydrogenase subunit 3 family protein</fullName>
    </recommendedName>
</protein>
<sequence length="155" mass="17281">MNDTISSDSNVTESDLVALRAVAGTIIPASEQYQIPGADDEAIFRTIVSLVREQGDGTLKTQLAELQSRCQERHGCSLQKLSPTDRTSELKDSSNARFLYRMIHLTANAYYQDGRVLASIDLKEEPPFPGGHEVPQGDWSLLDPVRKREPFYTKV</sequence>